<dbReference type="EC" id="4.4.1.13" evidence="2"/>
<evidence type="ECO:0000256" key="2">
    <source>
        <dbReference type="ARBA" id="ARBA00012224"/>
    </source>
</evidence>
<evidence type="ECO:0000256" key="3">
    <source>
        <dbReference type="ARBA" id="ARBA00022898"/>
    </source>
</evidence>
<proteinExistence type="inferred from homology"/>
<dbReference type="Proteomes" id="UP001205601">
    <property type="component" value="Unassembled WGS sequence"/>
</dbReference>
<dbReference type="Gene3D" id="3.90.1150.10">
    <property type="entry name" value="Aspartate Aminotransferase, domain 1"/>
    <property type="match status" value="1"/>
</dbReference>
<protein>
    <recommendedName>
        <fullName evidence="2">cysteine-S-conjugate beta-lyase</fullName>
        <ecNumber evidence="2">4.4.1.13</ecNumber>
    </recommendedName>
</protein>
<dbReference type="InterPro" id="IPR015421">
    <property type="entry name" value="PyrdxlP-dep_Trfase_major"/>
</dbReference>
<dbReference type="Pfam" id="PF00155">
    <property type="entry name" value="Aminotran_1_2"/>
    <property type="match status" value="1"/>
</dbReference>
<organism evidence="7 8">
    <name type="scientific">Albidovulum sediminis</name>
    <dbReference type="NCBI Taxonomy" id="3066345"/>
    <lineage>
        <taxon>Bacteria</taxon>
        <taxon>Pseudomonadati</taxon>
        <taxon>Pseudomonadota</taxon>
        <taxon>Alphaproteobacteria</taxon>
        <taxon>Rhodobacterales</taxon>
        <taxon>Paracoccaceae</taxon>
        <taxon>Albidovulum</taxon>
    </lineage>
</organism>
<feature type="domain" description="Aminotransferase class I/classII large" evidence="6">
    <location>
        <begin position="43"/>
        <end position="381"/>
    </location>
</feature>
<keyword evidence="8" id="KW-1185">Reference proteome</keyword>
<keyword evidence="7" id="KW-0808">Transferase</keyword>
<sequence length="390" mass="43324">MSFDDIIDFHGTHSNKWDMMEQNTGVPSAEGLAMWVADMDFRPPEGMIRAVTDAAGRGLFTYFGDLGEYEASIVWWMKTRHSWDVAPAEIMTTHGIVNAVSMALEAYTRPGDGVILMTPVYHAFARVIRANDRRLVECPLSLKDGMYAMDFDTWEGMMTGDERMLILCSPHNPGGRVWTRDELRAVADFARRHDLILVSDEIHHDLVYPGRKHLPMPVAAPEVRDRTVVMSATSKTFNVAGMHCGNVIIHNPALRSAYQKRLSQLSISPNSMSLRMTPALYSPEGAAWVDALCVYLDNNHRIFVDGINAIPGLRAQPMQGTYLAWVDFAGTGMTREEFSARVAQGAKIAANSGPAFGAGGETFLRFNLGTSRALVEEAVARMRHAFRDLQ</sequence>
<dbReference type="InterPro" id="IPR051798">
    <property type="entry name" value="Class-II_PLP-Dep_Aminotrans"/>
</dbReference>
<dbReference type="InterPro" id="IPR027619">
    <property type="entry name" value="C-S_lyase_PatB-like"/>
</dbReference>
<accession>A0ABT2NPX2</accession>
<dbReference type="PANTHER" id="PTHR43525">
    <property type="entry name" value="PROTEIN MALY"/>
    <property type="match status" value="1"/>
</dbReference>
<dbReference type="InterPro" id="IPR004839">
    <property type="entry name" value="Aminotransferase_I/II_large"/>
</dbReference>
<dbReference type="NCBIfam" id="TIGR04350">
    <property type="entry name" value="C_S_lyase_PatB"/>
    <property type="match status" value="1"/>
</dbReference>
<evidence type="ECO:0000313" key="8">
    <source>
        <dbReference type="Proteomes" id="UP001205601"/>
    </source>
</evidence>
<dbReference type="EMBL" id="JAOCQF010000001">
    <property type="protein sequence ID" value="MCT8330014.1"/>
    <property type="molecule type" value="Genomic_DNA"/>
</dbReference>
<comment type="caution">
    <text evidence="7">The sequence shown here is derived from an EMBL/GenBank/DDBJ whole genome shotgun (WGS) entry which is preliminary data.</text>
</comment>
<comment type="cofactor">
    <cofactor evidence="1">
        <name>pyridoxal 5'-phosphate</name>
        <dbReference type="ChEBI" id="CHEBI:597326"/>
    </cofactor>
</comment>
<reference evidence="8" key="1">
    <citation type="submission" date="2023-07" db="EMBL/GenBank/DDBJ databases">
        <title>Defluviimonas sediminis sp. nov., isolated from mangrove sediment.</title>
        <authorList>
            <person name="Liu L."/>
            <person name="Li J."/>
            <person name="Huang Y."/>
            <person name="Pan J."/>
            <person name="Li M."/>
        </authorList>
    </citation>
    <scope>NUCLEOTIDE SEQUENCE [LARGE SCALE GENOMIC DNA]</scope>
    <source>
        <strain evidence="8">FT324</strain>
    </source>
</reference>
<dbReference type="RefSeq" id="WP_261495638.1">
    <property type="nucleotide sequence ID" value="NZ_JAOCQF010000001.1"/>
</dbReference>
<gene>
    <name evidence="7" type="ORF">N5I32_10845</name>
</gene>
<dbReference type="PANTHER" id="PTHR43525:SF1">
    <property type="entry name" value="PROTEIN MALY"/>
    <property type="match status" value="1"/>
</dbReference>
<dbReference type="SUPFAM" id="SSF53383">
    <property type="entry name" value="PLP-dependent transferases"/>
    <property type="match status" value="1"/>
</dbReference>
<dbReference type="InterPro" id="IPR015422">
    <property type="entry name" value="PyrdxlP-dep_Trfase_small"/>
</dbReference>
<evidence type="ECO:0000313" key="7">
    <source>
        <dbReference type="EMBL" id="MCT8330014.1"/>
    </source>
</evidence>
<dbReference type="InterPro" id="IPR015424">
    <property type="entry name" value="PyrdxlP-dep_Trfase"/>
</dbReference>
<evidence type="ECO:0000256" key="1">
    <source>
        <dbReference type="ARBA" id="ARBA00001933"/>
    </source>
</evidence>
<keyword evidence="4" id="KW-0456">Lyase</keyword>
<keyword evidence="7" id="KW-0032">Aminotransferase</keyword>
<dbReference type="Gene3D" id="3.40.640.10">
    <property type="entry name" value="Type I PLP-dependent aspartate aminotransferase-like (Major domain)"/>
    <property type="match status" value="1"/>
</dbReference>
<evidence type="ECO:0000256" key="5">
    <source>
        <dbReference type="ARBA" id="ARBA00037974"/>
    </source>
</evidence>
<comment type="similarity">
    <text evidence="5">Belongs to the class-II pyridoxal-phosphate-dependent aminotransferase family. MalY/PatB cystathionine beta-lyase subfamily.</text>
</comment>
<evidence type="ECO:0000259" key="6">
    <source>
        <dbReference type="Pfam" id="PF00155"/>
    </source>
</evidence>
<dbReference type="CDD" id="cd00609">
    <property type="entry name" value="AAT_like"/>
    <property type="match status" value="1"/>
</dbReference>
<keyword evidence="3" id="KW-0663">Pyridoxal phosphate</keyword>
<evidence type="ECO:0000256" key="4">
    <source>
        <dbReference type="ARBA" id="ARBA00023239"/>
    </source>
</evidence>
<dbReference type="GO" id="GO:0008483">
    <property type="term" value="F:transaminase activity"/>
    <property type="evidence" value="ECO:0007669"/>
    <property type="project" value="UniProtKB-KW"/>
</dbReference>
<name>A0ABT2NPX2_9RHOB</name>